<dbReference type="EMBL" id="JAPWTJ010001487">
    <property type="protein sequence ID" value="KAJ8971384.1"/>
    <property type="molecule type" value="Genomic_DNA"/>
</dbReference>
<gene>
    <name evidence="1" type="ORF">NQ317_006952</name>
</gene>
<organism evidence="1 2">
    <name type="scientific">Molorchus minor</name>
    <dbReference type="NCBI Taxonomy" id="1323400"/>
    <lineage>
        <taxon>Eukaryota</taxon>
        <taxon>Metazoa</taxon>
        <taxon>Ecdysozoa</taxon>
        <taxon>Arthropoda</taxon>
        <taxon>Hexapoda</taxon>
        <taxon>Insecta</taxon>
        <taxon>Pterygota</taxon>
        <taxon>Neoptera</taxon>
        <taxon>Endopterygota</taxon>
        <taxon>Coleoptera</taxon>
        <taxon>Polyphaga</taxon>
        <taxon>Cucujiformia</taxon>
        <taxon>Chrysomeloidea</taxon>
        <taxon>Cerambycidae</taxon>
        <taxon>Lamiinae</taxon>
        <taxon>Monochamini</taxon>
        <taxon>Molorchus</taxon>
    </lineage>
</organism>
<sequence>MFQEVAQKFDIAVSTAHKSVKKVMDFLVHVTLQYLQFPSSAQEKQTMHDIPCITLQGWENVNEADLETQKIGQDGIWKRKYTI</sequence>
<accession>A0ABQ9J219</accession>
<reference evidence="1" key="1">
    <citation type="journal article" date="2023" name="Insect Mol. Biol.">
        <title>Genome sequencing provides insights into the evolution of gene families encoding plant cell wall-degrading enzymes in longhorned beetles.</title>
        <authorList>
            <person name="Shin N.R."/>
            <person name="Okamura Y."/>
            <person name="Kirsch R."/>
            <person name="Pauchet Y."/>
        </authorList>
    </citation>
    <scope>NUCLEOTIDE SEQUENCE</scope>
    <source>
        <strain evidence="1">MMC_N1</strain>
    </source>
</reference>
<dbReference type="Proteomes" id="UP001162164">
    <property type="component" value="Unassembled WGS sequence"/>
</dbReference>
<protein>
    <recommendedName>
        <fullName evidence="3">Transposase Helix-turn-helix domain-containing protein</fullName>
    </recommendedName>
</protein>
<proteinExistence type="predicted"/>
<evidence type="ECO:0000313" key="1">
    <source>
        <dbReference type="EMBL" id="KAJ8971384.1"/>
    </source>
</evidence>
<evidence type="ECO:0008006" key="3">
    <source>
        <dbReference type="Google" id="ProtNLM"/>
    </source>
</evidence>
<comment type="caution">
    <text evidence="1">The sequence shown here is derived from an EMBL/GenBank/DDBJ whole genome shotgun (WGS) entry which is preliminary data.</text>
</comment>
<keyword evidence="2" id="KW-1185">Reference proteome</keyword>
<name>A0ABQ9J219_9CUCU</name>
<evidence type="ECO:0000313" key="2">
    <source>
        <dbReference type="Proteomes" id="UP001162164"/>
    </source>
</evidence>